<dbReference type="STRING" id="28573.A0A0U1M109"/>
<organism evidence="2 3">
    <name type="scientific">Talaromyces islandicus</name>
    <name type="common">Penicillium islandicum</name>
    <dbReference type="NCBI Taxonomy" id="28573"/>
    <lineage>
        <taxon>Eukaryota</taxon>
        <taxon>Fungi</taxon>
        <taxon>Dikarya</taxon>
        <taxon>Ascomycota</taxon>
        <taxon>Pezizomycotina</taxon>
        <taxon>Eurotiomycetes</taxon>
        <taxon>Eurotiomycetidae</taxon>
        <taxon>Eurotiales</taxon>
        <taxon>Trichocomaceae</taxon>
        <taxon>Talaromyces</taxon>
        <taxon>Talaromyces sect. Islandici</taxon>
    </lineage>
</organism>
<dbReference type="SUPFAM" id="SSF81383">
    <property type="entry name" value="F-box domain"/>
    <property type="match status" value="1"/>
</dbReference>
<accession>A0A0U1M109</accession>
<gene>
    <name evidence="2" type="ORF">PISL3812_06255</name>
</gene>
<keyword evidence="3" id="KW-1185">Reference proteome</keyword>
<reference evidence="2 3" key="1">
    <citation type="submission" date="2015-04" db="EMBL/GenBank/DDBJ databases">
        <authorList>
            <person name="Syromyatnikov M.Y."/>
            <person name="Popov V.N."/>
        </authorList>
    </citation>
    <scope>NUCLEOTIDE SEQUENCE [LARGE SCALE GENOMIC DNA]</scope>
    <source>
        <strain evidence="2">WF-38-12</strain>
    </source>
</reference>
<dbReference type="Proteomes" id="UP000054383">
    <property type="component" value="Unassembled WGS sequence"/>
</dbReference>
<sequence>MAIASNTNDEECSGSHTKSSAKNLMDLPTELHIHIASFLSYPDALALKHSCSHFSSFVDTGVEIKIDCFGTGCPVSLLDLALDHLYKSPSP</sequence>
<evidence type="ECO:0000313" key="3">
    <source>
        <dbReference type="Proteomes" id="UP000054383"/>
    </source>
</evidence>
<dbReference type="InterPro" id="IPR036047">
    <property type="entry name" value="F-box-like_dom_sf"/>
</dbReference>
<dbReference type="OrthoDB" id="5281164at2759"/>
<dbReference type="Pfam" id="PF12937">
    <property type="entry name" value="F-box-like"/>
    <property type="match status" value="1"/>
</dbReference>
<evidence type="ECO:0000313" key="2">
    <source>
        <dbReference type="EMBL" id="CRG89219.1"/>
    </source>
</evidence>
<dbReference type="PROSITE" id="PS50181">
    <property type="entry name" value="FBOX"/>
    <property type="match status" value="1"/>
</dbReference>
<dbReference type="InterPro" id="IPR001810">
    <property type="entry name" value="F-box_dom"/>
</dbReference>
<dbReference type="AlphaFoldDB" id="A0A0U1M109"/>
<dbReference type="EMBL" id="CVMT01000006">
    <property type="protein sequence ID" value="CRG89219.1"/>
    <property type="molecule type" value="Genomic_DNA"/>
</dbReference>
<proteinExistence type="predicted"/>
<name>A0A0U1M109_TALIS</name>
<evidence type="ECO:0000259" key="1">
    <source>
        <dbReference type="PROSITE" id="PS50181"/>
    </source>
</evidence>
<protein>
    <recommendedName>
        <fullName evidence="1">F-box domain-containing protein</fullName>
    </recommendedName>
</protein>
<feature type="domain" description="F-box" evidence="1">
    <location>
        <begin position="21"/>
        <end position="60"/>
    </location>
</feature>